<dbReference type="PANTHER" id="PTHR42709">
    <property type="entry name" value="ALKALINE PHOSPHATASE LIKE PROTEIN"/>
    <property type="match status" value="1"/>
</dbReference>
<keyword evidence="9" id="KW-0378">Hydrolase</keyword>
<organism evidence="9 10">
    <name type="scientific">Schinkia azotoformans MEV2011</name>
    <dbReference type="NCBI Taxonomy" id="1348973"/>
    <lineage>
        <taxon>Bacteria</taxon>
        <taxon>Bacillati</taxon>
        <taxon>Bacillota</taxon>
        <taxon>Bacilli</taxon>
        <taxon>Bacillales</taxon>
        <taxon>Bacillaceae</taxon>
        <taxon>Calidifontibacillus/Schinkia group</taxon>
        <taxon>Schinkia</taxon>
    </lineage>
</organism>
<dbReference type="InterPro" id="IPR032816">
    <property type="entry name" value="VTT_dom"/>
</dbReference>
<evidence type="ECO:0000259" key="8">
    <source>
        <dbReference type="Pfam" id="PF09335"/>
    </source>
</evidence>
<evidence type="ECO:0000256" key="4">
    <source>
        <dbReference type="ARBA" id="ARBA00022692"/>
    </source>
</evidence>
<evidence type="ECO:0000256" key="5">
    <source>
        <dbReference type="ARBA" id="ARBA00022989"/>
    </source>
</evidence>
<evidence type="ECO:0000256" key="3">
    <source>
        <dbReference type="ARBA" id="ARBA00022475"/>
    </source>
</evidence>
<accession>A0A072NRW1</accession>
<keyword evidence="5 7" id="KW-1133">Transmembrane helix</keyword>
<keyword evidence="6 7" id="KW-0472">Membrane</keyword>
<dbReference type="GO" id="GO:0004035">
    <property type="term" value="F:alkaline phosphatase activity"/>
    <property type="evidence" value="ECO:0007669"/>
    <property type="project" value="UniProtKB-EC"/>
</dbReference>
<evidence type="ECO:0000313" key="9">
    <source>
        <dbReference type="EMBL" id="KEF40191.1"/>
    </source>
</evidence>
<dbReference type="RefSeq" id="WP_003330850.1">
    <property type="nucleotide sequence ID" value="NZ_JJRY01000001.1"/>
</dbReference>
<gene>
    <name evidence="9" type="ORF">M670_00210</name>
</gene>
<protein>
    <submittedName>
        <fullName evidence="9">Putative membrane-associated protein</fullName>
        <ecNumber evidence="9">3.1.3.1</ecNumber>
    </submittedName>
</protein>
<feature type="transmembrane region" description="Helical" evidence="7">
    <location>
        <begin position="48"/>
        <end position="71"/>
    </location>
</feature>
<reference evidence="9 10" key="1">
    <citation type="submission" date="2014-04" db="EMBL/GenBank/DDBJ databases">
        <title>Draft genome sequence of Bacillus azotoformans MEV2011, a (co-) denitrifying strain unable to grow in the presence of oxygen.</title>
        <authorList>
            <person name="Nielsen M."/>
            <person name="Schreiber L."/>
            <person name="Finster K."/>
            <person name="Schramm A."/>
        </authorList>
    </citation>
    <scope>NUCLEOTIDE SEQUENCE [LARGE SCALE GENOMIC DNA]</scope>
    <source>
        <strain evidence="9 10">MEV2011</strain>
    </source>
</reference>
<dbReference type="Pfam" id="PF09335">
    <property type="entry name" value="VTT_dom"/>
    <property type="match status" value="1"/>
</dbReference>
<evidence type="ECO:0000256" key="6">
    <source>
        <dbReference type="ARBA" id="ARBA00023136"/>
    </source>
</evidence>
<keyword evidence="3" id="KW-1003">Cell membrane</keyword>
<feature type="transmembrane region" description="Helical" evidence="7">
    <location>
        <begin position="138"/>
        <end position="163"/>
    </location>
</feature>
<comment type="similarity">
    <text evidence="2">Belongs to the DedA family.</text>
</comment>
<feature type="transmembrane region" description="Helical" evidence="7">
    <location>
        <begin position="175"/>
        <end position="196"/>
    </location>
</feature>
<evidence type="ECO:0000313" key="10">
    <source>
        <dbReference type="Proteomes" id="UP000027936"/>
    </source>
</evidence>
<dbReference type="InterPro" id="IPR051311">
    <property type="entry name" value="DedA_domain"/>
</dbReference>
<comment type="caution">
    <text evidence="9">The sequence shown here is derived from an EMBL/GenBank/DDBJ whole genome shotgun (WGS) entry which is preliminary data.</text>
</comment>
<dbReference type="OrthoDB" id="9813426at2"/>
<evidence type="ECO:0000256" key="7">
    <source>
        <dbReference type="SAM" id="Phobius"/>
    </source>
</evidence>
<dbReference type="GeneID" id="89468916"/>
<evidence type="ECO:0000256" key="1">
    <source>
        <dbReference type="ARBA" id="ARBA00004651"/>
    </source>
</evidence>
<feature type="transmembrane region" description="Helical" evidence="7">
    <location>
        <begin position="12"/>
        <end position="36"/>
    </location>
</feature>
<proteinExistence type="inferred from homology"/>
<dbReference type="AlphaFoldDB" id="A0A072NRW1"/>
<sequence length="204" mass="23131">MENWLISIMNEYGYIGILLLIALENIFPPIPSEVILTFGGFMTTTTDLTIMGVVIASTIGSVLGAVVLYGIGLLLDVENLEKIVDRWGHILRLTRDDLYKADAWFDKYGPWTVFFCRFVPLIRSLISIPAGMSNMNFFLFLILTTIGTFIWNIVLINLGASVGDSWDSIVGYMDIYSNIVYVVLAILLVLFIFIYIKTRKPRRR</sequence>
<dbReference type="EMBL" id="JJRY01000001">
    <property type="protein sequence ID" value="KEF40191.1"/>
    <property type="molecule type" value="Genomic_DNA"/>
</dbReference>
<dbReference type="PANTHER" id="PTHR42709:SF6">
    <property type="entry name" value="UNDECAPRENYL PHOSPHATE TRANSPORTER A"/>
    <property type="match status" value="1"/>
</dbReference>
<evidence type="ECO:0000256" key="2">
    <source>
        <dbReference type="ARBA" id="ARBA00010792"/>
    </source>
</evidence>
<feature type="domain" description="VTT" evidence="8">
    <location>
        <begin position="30"/>
        <end position="160"/>
    </location>
</feature>
<dbReference type="GO" id="GO:0005886">
    <property type="term" value="C:plasma membrane"/>
    <property type="evidence" value="ECO:0007669"/>
    <property type="project" value="UniProtKB-SubCell"/>
</dbReference>
<dbReference type="EC" id="3.1.3.1" evidence="9"/>
<dbReference type="PATRIC" id="fig|1348973.3.peg.200"/>
<comment type="subcellular location">
    <subcellularLocation>
        <location evidence="1">Cell membrane</location>
        <topology evidence="1">Multi-pass membrane protein</topology>
    </subcellularLocation>
</comment>
<name>A0A072NRW1_SCHAZ</name>
<dbReference type="Proteomes" id="UP000027936">
    <property type="component" value="Unassembled WGS sequence"/>
</dbReference>
<keyword evidence="4 7" id="KW-0812">Transmembrane</keyword>